<evidence type="ECO:0000313" key="3">
    <source>
        <dbReference type="Proteomes" id="UP000306050"/>
    </source>
</evidence>
<organism evidence="2 3">
    <name type="scientific">Sporisorium graminicola</name>
    <dbReference type="NCBI Taxonomy" id="280036"/>
    <lineage>
        <taxon>Eukaryota</taxon>
        <taxon>Fungi</taxon>
        <taxon>Dikarya</taxon>
        <taxon>Basidiomycota</taxon>
        <taxon>Ustilaginomycotina</taxon>
        <taxon>Ustilaginomycetes</taxon>
        <taxon>Ustilaginales</taxon>
        <taxon>Ustilaginaceae</taxon>
        <taxon>Sporisorium</taxon>
    </lineage>
</organism>
<dbReference type="GeneID" id="40726421"/>
<accession>A0A4U7KXD5</accession>
<feature type="region of interest" description="Disordered" evidence="1">
    <location>
        <begin position="27"/>
        <end position="75"/>
    </location>
</feature>
<dbReference type="EMBL" id="SRRM01000013">
    <property type="protein sequence ID" value="TKY87512.1"/>
    <property type="molecule type" value="Genomic_DNA"/>
</dbReference>
<dbReference type="KEGG" id="sgra:EX895_003526"/>
<comment type="caution">
    <text evidence="2">The sequence shown here is derived from an EMBL/GenBank/DDBJ whole genome shotgun (WGS) entry which is preliminary data.</text>
</comment>
<gene>
    <name evidence="2" type="ORF">EX895_003526</name>
</gene>
<keyword evidence="3" id="KW-1185">Reference proteome</keyword>
<sequence length="516" mass="56131">MFLPRKLQKRTHAGRTTPSNAAAYAAQQFDQHITEPQSDGGTAQQQAAAISTPCGSSSKHTASQGQASPSASDSKAEAAKLDRLVDFLFVRLSPLGLRMSHSDQSHGGRQPSDDDLYSVLLKSSQRLRNGHNANNDEDEKRSGTPVTIHLARLRTLLPGLATRCKSIELLSQALQVLTHSSAANWLVLHHQAFSVEFSAAYIRVLGGTECLNSATLAPLLVYVESIPPRIRTRKQAASYLHSLVSSNAPDPSDAGMVLAVVEPGTADRCMMSGREAGLAGSIMDGKWTSGRAFFVLSSHEHVEALCRVYAWHLSRRSPGPASASASASEPIRCLSWCAWVEMRDLYRRQQASVRRPPLDPPAPRDGGERTPAVSDHAPPDVDPAEPWYRGTILLFPLPLTPGSTALASLLPPAPFTPAQLTQAFLNRRLKPQLEQRVPESISYIHPQRPTGADAMTVVIRTAHPTLAARLVHHFPHLAPMENAQEDTYWASLPEKTRNAAQRRALTLTLTDPGNTH</sequence>
<feature type="region of interest" description="Disordered" evidence="1">
    <location>
        <begin position="1"/>
        <end position="20"/>
    </location>
</feature>
<name>A0A4U7KXD5_9BASI</name>
<proteinExistence type="predicted"/>
<evidence type="ECO:0000256" key="1">
    <source>
        <dbReference type="SAM" id="MobiDB-lite"/>
    </source>
</evidence>
<dbReference type="AlphaFoldDB" id="A0A4U7KXD5"/>
<dbReference type="OrthoDB" id="2549635at2759"/>
<feature type="compositionally biased region" description="Basic residues" evidence="1">
    <location>
        <begin position="1"/>
        <end position="13"/>
    </location>
</feature>
<reference evidence="2 3" key="1">
    <citation type="submission" date="2019-05" db="EMBL/GenBank/DDBJ databases">
        <title>Sporisorium graminicola CBS 10092 draft sequencing and annotation.</title>
        <authorList>
            <person name="Solano-Gonzalez S."/>
            <person name="Caddick M.X."/>
            <person name="Darby A."/>
        </authorList>
    </citation>
    <scope>NUCLEOTIDE SEQUENCE [LARGE SCALE GENOMIC DNA]</scope>
    <source>
        <strain evidence="2 3">CBS 10092</strain>
    </source>
</reference>
<dbReference type="RefSeq" id="XP_029739497.1">
    <property type="nucleotide sequence ID" value="XM_029884124.1"/>
</dbReference>
<protein>
    <submittedName>
        <fullName evidence="2">Uncharacterized protein</fullName>
    </submittedName>
</protein>
<evidence type="ECO:0000313" key="2">
    <source>
        <dbReference type="EMBL" id="TKY87512.1"/>
    </source>
</evidence>
<dbReference type="Proteomes" id="UP000306050">
    <property type="component" value="Chromosome SGRAM_21"/>
</dbReference>
<feature type="region of interest" description="Disordered" evidence="1">
    <location>
        <begin position="351"/>
        <end position="381"/>
    </location>
</feature>
<feature type="compositionally biased region" description="Polar residues" evidence="1">
    <location>
        <begin position="28"/>
        <end position="73"/>
    </location>
</feature>